<comment type="caution">
    <text evidence="2">The sequence shown here is derived from an EMBL/GenBank/DDBJ whole genome shotgun (WGS) entry which is preliminary data.</text>
</comment>
<dbReference type="EMBL" id="VMBF01000009">
    <property type="protein sequence ID" value="TSJ73598.1"/>
    <property type="molecule type" value="Genomic_DNA"/>
</dbReference>
<dbReference type="PANTHER" id="PTHR22916:SF3">
    <property type="entry name" value="UDP-GLCNAC:BETAGAL BETA-1,3-N-ACETYLGLUCOSAMINYLTRANSFERASE-LIKE PROTEIN 1"/>
    <property type="match status" value="1"/>
</dbReference>
<evidence type="ECO:0000313" key="4">
    <source>
        <dbReference type="Proteomes" id="UP000315145"/>
    </source>
</evidence>
<dbReference type="RefSeq" id="WP_144117731.1">
    <property type="nucleotide sequence ID" value="NZ_JACHGE010000007.1"/>
</dbReference>
<reference evidence="2" key="3">
    <citation type="submission" date="2019-09" db="EMBL/GenBank/DDBJ databases">
        <authorList>
            <person name="Zhang D.-C."/>
        </authorList>
    </citation>
    <scope>NUCLEOTIDE SEQUENCE</scope>
    <source>
        <strain evidence="2">RU-4-M-4</strain>
    </source>
</reference>
<dbReference type="Pfam" id="PF00535">
    <property type="entry name" value="Glycos_transf_2"/>
    <property type="match status" value="1"/>
</dbReference>
<name>A0A5M7B2F0_9FLAO</name>
<dbReference type="CDD" id="cd00761">
    <property type="entry name" value="Glyco_tranf_GTA_type"/>
    <property type="match status" value="1"/>
</dbReference>
<dbReference type="GO" id="GO:0016758">
    <property type="term" value="F:hexosyltransferase activity"/>
    <property type="evidence" value="ECO:0007669"/>
    <property type="project" value="UniProtKB-ARBA"/>
</dbReference>
<dbReference type="AlphaFoldDB" id="A0A5M7B2F0"/>
<sequence length="322" mass="37937">MESALVSIIIPTYNRAHLIGATLNSILTQTYTKWECIIINDHSTDNTLLIVNQFINKDSRFSCYNLPDGYLEGGNGARNYGFKLSNGEYVNWFDDDDVMLKDFLQTKMNAFENSIKFVIGSHYITDENLNVLKTENLIEETSLFKDYLLWKLKFITNSVLFKKDFFINEKLFNETLTRGQETEFFTRIFYKIPKASYAIINKPLFLYRQHIKSKSSNNLNYIKSYKESQSFTAVEVLKKSIELKDLELTKSYYYYLTDAFFRSLEHNHLTNAKFVLNNLTRILKLKNKWLAIELKLLGNSLLFFSKGIYRIEKRWKSKQIKI</sequence>
<keyword evidence="4" id="KW-1185">Reference proteome</keyword>
<evidence type="ECO:0000313" key="3">
    <source>
        <dbReference type="EMBL" id="TSJ73598.1"/>
    </source>
</evidence>
<proteinExistence type="predicted"/>
<reference evidence="2 5" key="1">
    <citation type="journal article" date="2015" name="Int. J. Syst. Evol. Microbiol.">
        <title>Algibacter amylolyticus sp. nov., isolated from intertidal sediment.</title>
        <authorList>
            <person name="Zhang D.C."/>
            <person name="Wu J."/>
            <person name="Neuner K."/>
            <person name="Yao J."/>
            <person name="Margesin R."/>
        </authorList>
    </citation>
    <scope>NUCLEOTIDE SEQUENCE [LARGE SCALE GENOMIC DNA]</scope>
    <source>
        <strain evidence="2 5">RU-4-M-4</strain>
    </source>
</reference>
<evidence type="ECO:0000313" key="5">
    <source>
        <dbReference type="Proteomes" id="UP000322315"/>
    </source>
</evidence>
<dbReference type="Proteomes" id="UP000322315">
    <property type="component" value="Unassembled WGS sequence"/>
</dbReference>
<keyword evidence="2" id="KW-0808">Transferase</keyword>
<accession>A0A5M7B2F0</accession>
<organism evidence="2 5">
    <name type="scientific">Algibacter amylolyticus</name>
    <dbReference type="NCBI Taxonomy" id="1608400"/>
    <lineage>
        <taxon>Bacteria</taxon>
        <taxon>Pseudomonadati</taxon>
        <taxon>Bacteroidota</taxon>
        <taxon>Flavobacteriia</taxon>
        <taxon>Flavobacteriales</taxon>
        <taxon>Flavobacteriaceae</taxon>
        <taxon>Algibacter</taxon>
    </lineage>
</organism>
<protein>
    <submittedName>
        <fullName evidence="2">Glycosyltransferase family 2 protein</fullName>
    </submittedName>
</protein>
<evidence type="ECO:0000313" key="2">
    <source>
        <dbReference type="EMBL" id="KAA5822448.1"/>
    </source>
</evidence>
<feature type="domain" description="Glycosyltransferase 2-like" evidence="1">
    <location>
        <begin position="7"/>
        <end position="168"/>
    </location>
</feature>
<dbReference type="PANTHER" id="PTHR22916">
    <property type="entry name" value="GLYCOSYLTRANSFERASE"/>
    <property type="match status" value="1"/>
</dbReference>
<dbReference type="InterPro" id="IPR029044">
    <property type="entry name" value="Nucleotide-diphossugar_trans"/>
</dbReference>
<gene>
    <name evidence="2" type="ORF">F2B50_14990</name>
    <name evidence="3" type="ORF">FPF71_14990</name>
</gene>
<dbReference type="SUPFAM" id="SSF53448">
    <property type="entry name" value="Nucleotide-diphospho-sugar transferases"/>
    <property type="match status" value="1"/>
</dbReference>
<dbReference type="OrthoDB" id="597270at2"/>
<evidence type="ECO:0000259" key="1">
    <source>
        <dbReference type="Pfam" id="PF00535"/>
    </source>
</evidence>
<dbReference type="Proteomes" id="UP000315145">
    <property type="component" value="Unassembled WGS sequence"/>
</dbReference>
<reference evidence="3 4" key="2">
    <citation type="submission" date="2019-07" db="EMBL/GenBank/DDBJ databases">
        <title>Algibacter marinivivus sp. nov., isolated from the surface of a marine red alga.</title>
        <authorList>
            <person name="Zhong X."/>
            <person name="Xu W."/>
            <person name="Zhang Y."/>
            <person name="Zhang Q."/>
            <person name="Du Z."/>
        </authorList>
    </citation>
    <scope>NUCLEOTIDE SEQUENCE [LARGE SCALE GENOMIC DNA]</scope>
    <source>
        <strain evidence="3 4">RU-4-M-4</strain>
    </source>
</reference>
<dbReference type="Gene3D" id="3.90.550.10">
    <property type="entry name" value="Spore Coat Polysaccharide Biosynthesis Protein SpsA, Chain A"/>
    <property type="match status" value="1"/>
</dbReference>
<dbReference type="EMBL" id="VWRS01000009">
    <property type="protein sequence ID" value="KAA5822448.1"/>
    <property type="molecule type" value="Genomic_DNA"/>
</dbReference>
<dbReference type="InterPro" id="IPR001173">
    <property type="entry name" value="Glyco_trans_2-like"/>
</dbReference>